<dbReference type="AlphaFoldDB" id="A0ABC8T818"/>
<dbReference type="Proteomes" id="UP001642360">
    <property type="component" value="Unassembled WGS sequence"/>
</dbReference>
<organism evidence="1 2">
    <name type="scientific">Ilex paraguariensis</name>
    <name type="common">yerba mate</name>
    <dbReference type="NCBI Taxonomy" id="185542"/>
    <lineage>
        <taxon>Eukaryota</taxon>
        <taxon>Viridiplantae</taxon>
        <taxon>Streptophyta</taxon>
        <taxon>Embryophyta</taxon>
        <taxon>Tracheophyta</taxon>
        <taxon>Spermatophyta</taxon>
        <taxon>Magnoliopsida</taxon>
        <taxon>eudicotyledons</taxon>
        <taxon>Gunneridae</taxon>
        <taxon>Pentapetalae</taxon>
        <taxon>asterids</taxon>
        <taxon>campanulids</taxon>
        <taxon>Aquifoliales</taxon>
        <taxon>Aquifoliaceae</taxon>
        <taxon>Ilex</taxon>
    </lineage>
</organism>
<comment type="caution">
    <text evidence="1">The sequence shown here is derived from an EMBL/GenBank/DDBJ whole genome shotgun (WGS) entry which is preliminary data.</text>
</comment>
<reference evidence="1 2" key="1">
    <citation type="submission" date="2024-02" db="EMBL/GenBank/DDBJ databases">
        <authorList>
            <person name="Vignale AGUSTIN F."/>
            <person name="Sosa J E."/>
            <person name="Modenutti C."/>
        </authorList>
    </citation>
    <scope>NUCLEOTIDE SEQUENCE [LARGE SCALE GENOMIC DNA]</scope>
</reference>
<name>A0ABC8T818_9AQUA</name>
<dbReference type="EMBL" id="CAUOFW020004392">
    <property type="protein sequence ID" value="CAK9165468.1"/>
    <property type="molecule type" value="Genomic_DNA"/>
</dbReference>
<evidence type="ECO:0000313" key="1">
    <source>
        <dbReference type="EMBL" id="CAK9165468.1"/>
    </source>
</evidence>
<sequence length="498" mass="57009">MTLVLDMVEQSMTLDNCWRSSQMISTVSARRHYESSMVRQASIASLMDITSSLSPHYMVKLAEIATSEVISPKVERSDFWDTVFSASVDKREFWGFVKLFRRYRFYYGYGFALLPDWSFTPSGGLFVEYLVKADTVCEAELRAVCEKSSSTTCSVWVFSLVSKLYRAVDEGVIMPPAFPSETPGSIKEFVKEKYRLPRLDLDEFSPEKAGRQWKFNWFDRAEVAWSHHCSALLSFPHGNYLLDVQRGSLKNGNLVRCSVLGGMYQNLLQEPRILVLCHAFLDLATDFVKGSINNHPFHPRGLDDSESFGMIVPDDASNGEWVWEVLNGGPALALPPSFKEGLDFGDLKKAHHFSWNIYEGQSATENTSEVSWSVVALQKNFDAIGGQFYDAADWFGKVISLKFYCLCFSYVFYRTRICFRFILKEHVRKSMGECQLEPANEALERFRHGSKKTVLRLVDMESLDRTLDFFRKLSQEVKKGRNPAASPIDRCREGHFRR</sequence>
<gene>
    <name evidence="1" type="ORF">ILEXP_LOCUS34635</name>
</gene>
<accession>A0ABC8T818</accession>
<protein>
    <submittedName>
        <fullName evidence="1">Uncharacterized protein</fullName>
    </submittedName>
</protein>
<evidence type="ECO:0000313" key="2">
    <source>
        <dbReference type="Proteomes" id="UP001642360"/>
    </source>
</evidence>
<keyword evidence="2" id="KW-1185">Reference proteome</keyword>
<proteinExistence type="predicted"/>